<dbReference type="InterPro" id="IPR053925">
    <property type="entry name" value="RecX_HTH_3rd"/>
</dbReference>
<dbReference type="HAMAP" id="MF_01114">
    <property type="entry name" value="RecX"/>
    <property type="match status" value="1"/>
</dbReference>
<sequence>MRRRSDDDDSPKKPQPSAFNKALGLLARREQSAKELKRKLDRQGYESDETGAALDRLQELSFQNDERFAGSLARTRYMQGHGPRRILAELRTHGLDDDACRAALDEVDADWTGSARRQYQRRYGAKPAADRQETARRAAFLLRRGFDAATVRAITHAADVDDSADDFD</sequence>
<comment type="similarity">
    <text evidence="2 5">Belongs to the RecX family.</text>
</comment>
<dbReference type="InterPro" id="IPR036388">
    <property type="entry name" value="WH-like_DNA-bd_sf"/>
</dbReference>
<evidence type="ECO:0000256" key="5">
    <source>
        <dbReference type="HAMAP-Rule" id="MF_01114"/>
    </source>
</evidence>
<feature type="compositionally biased region" description="Basic and acidic residues" evidence="6">
    <location>
        <begin position="1"/>
        <end position="12"/>
    </location>
</feature>
<dbReference type="GO" id="GO:0006282">
    <property type="term" value="P:regulation of DNA repair"/>
    <property type="evidence" value="ECO:0007669"/>
    <property type="project" value="UniProtKB-UniRule"/>
</dbReference>
<evidence type="ECO:0000259" key="9">
    <source>
        <dbReference type="Pfam" id="PF21982"/>
    </source>
</evidence>
<gene>
    <name evidence="5" type="primary">recX</name>
    <name evidence="10" type="ORF">OD750_022900</name>
</gene>
<proteinExistence type="inferred from homology"/>
<dbReference type="EMBL" id="JAOVZO020000020">
    <property type="protein sequence ID" value="MDC8015385.1"/>
    <property type="molecule type" value="Genomic_DNA"/>
</dbReference>
<name>A0A9X3YQ28_9GAMM</name>
<dbReference type="InterPro" id="IPR053924">
    <property type="entry name" value="RecX_HTH_2nd"/>
</dbReference>
<keyword evidence="4 5" id="KW-0963">Cytoplasm</keyword>
<evidence type="ECO:0000256" key="4">
    <source>
        <dbReference type="ARBA" id="ARBA00022490"/>
    </source>
</evidence>
<evidence type="ECO:0000256" key="1">
    <source>
        <dbReference type="ARBA" id="ARBA00004496"/>
    </source>
</evidence>
<feature type="region of interest" description="Disordered" evidence="6">
    <location>
        <begin position="1"/>
        <end position="24"/>
    </location>
</feature>
<feature type="domain" description="RecX first three-helical" evidence="9">
    <location>
        <begin position="18"/>
        <end position="57"/>
    </location>
</feature>
<comment type="caution">
    <text evidence="10">The sequence shown here is derived from an EMBL/GenBank/DDBJ whole genome shotgun (WGS) entry which is preliminary data.</text>
</comment>
<evidence type="ECO:0000259" key="7">
    <source>
        <dbReference type="Pfam" id="PF02631"/>
    </source>
</evidence>
<evidence type="ECO:0000256" key="2">
    <source>
        <dbReference type="ARBA" id="ARBA00009695"/>
    </source>
</evidence>
<feature type="domain" description="RecX third three-helical" evidence="8">
    <location>
        <begin position="115"/>
        <end position="153"/>
    </location>
</feature>
<protein>
    <recommendedName>
        <fullName evidence="3 5">Regulatory protein RecX</fullName>
    </recommendedName>
</protein>
<comment type="subcellular location">
    <subcellularLocation>
        <location evidence="1 5">Cytoplasm</location>
    </subcellularLocation>
</comment>
<evidence type="ECO:0000313" key="10">
    <source>
        <dbReference type="EMBL" id="MDC8015385.1"/>
    </source>
</evidence>
<dbReference type="PANTHER" id="PTHR33602:SF1">
    <property type="entry name" value="REGULATORY PROTEIN RECX FAMILY PROTEIN"/>
    <property type="match status" value="1"/>
</dbReference>
<dbReference type="AlphaFoldDB" id="A0A9X3YQ28"/>
<accession>A0A9X3YQ28</accession>
<dbReference type="InterPro" id="IPR053926">
    <property type="entry name" value="RecX_HTH_1st"/>
</dbReference>
<dbReference type="PANTHER" id="PTHR33602">
    <property type="entry name" value="REGULATORY PROTEIN RECX FAMILY PROTEIN"/>
    <property type="match status" value="1"/>
</dbReference>
<dbReference type="Pfam" id="PF21982">
    <property type="entry name" value="RecX_HTH1"/>
    <property type="match status" value="1"/>
</dbReference>
<organism evidence="10 11">
    <name type="scientific">Tahibacter soli</name>
    <dbReference type="NCBI Taxonomy" id="2983605"/>
    <lineage>
        <taxon>Bacteria</taxon>
        <taxon>Pseudomonadati</taxon>
        <taxon>Pseudomonadota</taxon>
        <taxon>Gammaproteobacteria</taxon>
        <taxon>Lysobacterales</taxon>
        <taxon>Rhodanobacteraceae</taxon>
        <taxon>Tahibacter</taxon>
    </lineage>
</organism>
<reference evidence="10" key="1">
    <citation type="submission" date="2023-02" db="EMBL/GenBank/DDBJ databases">
        <title>Tahibacter soli sp. nov. isolated from soil.</title>
        <authorList>
            <person name="Baek J.H."/>
            <person name="Lee J.K."/>
            <person name="Choi D.G."/>
            <person name="Jeon C.O."/>
        </authorList>
    </citation>
    <scope>NUCLEOTIDE SEQUENCE</scope>
    <source>
        <strain evidence="10">BL</strain>
    </source>
</reference>
<dbReference type="Pfam" id="PF21981">
    <property type="entry name" value="RecX_HTH3"/>
    <property type="match status" value="1"/>
</dbReference>
<comment type="function">
    <text evidence="5">Modulates RecA activity.</text>
</comment>
<dbReference type="GO" id="GO:0005737">
    <property type="term" value="C:cytoplasm"/>
    <property type="evidence" value="ECO:0007669"/>
    <property type="project" value="UniProtKB-SubCell"/>
</dbReference>
<keyword evidence="11" id="KW-1185">Reference proteome</keyword>
<evidence type="ECO:0000313" key="11">
    <source>
        <dbReference type="Proteomes" id="UP001139971"/>
    </source>
</evidence>
<dbReference type="RefSeq" id="WP_263540576.1">
    <property type="nucleotide sequence ID" value="NZ_JAOVZO020000020.1"/>
</dbReference>
<evidence type="ECO:0000259" key="8">
    <source>
        <dbReference type="Pfam" id="PF21981"/>
    </source>
</evidence>
<dbReference type="Pfam" id="PF02631">
    <property type="entry name" value="RecX_HTH2"/>
    <property type="match status" value="1"/>
</dbReference>
<dbReference type="InterPro" id="IPR003783">
    <property type="entry name" value="Regulatory_RecX"/>
</dbReference>
<dbReference type="Proteomes" id="UP001139971">
    <property type="component" value="Unassembled WGS sequence"/>
</dbReference>
<dbReference type="Gene3D" id="1.10.10.10">
    <property type="entry name" value="Winged helix-like DNA-binding domain superfamily/Winged helix DNA-binding domain"/>
    <property type="match status" value="3"/>
</dbReference>
<evidence type="ECO:0000256" key="3">
    <source>
        <dbReference type="ARBA" id="ARBA00018111"/>
    </source>
</evidence>
<feature type="domain" description="RecX second three-helical" evidence="7">
    <location>
        <begin position="64"/>
        <end position="104"/>
    </location>
</feature>
<evidence type="ECO:0000256" key="6">
    <source>
        <dbReference type="SAM" id="MobiDB-lite"/>
    </source>
</evidence>